<protein>
    <submittedName>
        <fullName evidence="1">NS3</fullName>
    </submittedName>
</protein>
<proteinExistence type="predicted"/>
<dbReference type="EMBL" id="MT733040">
    <property type="protein sequence ID" value="QOD39562.1"/>
    <property type="molecule type" value="Genomic_DNA"/>
</dbReference>
<sequence>MCYAKCLDFYDIKGEFIGHVALFDDDLEAFETMSDTSTVLFGETEEEEDIPVDEDDYSMLEPWQANGDDNFWYYLDGLKQQTDKDAQYLFKFYQDNSPDYAVPLMREGLLCSDFIYFNTLMTNDLNNSLPILFKDNVTIHLVGDFYMNEVGDTRRYCGDCCDADAVKYKLHNIQGENWQLSHKIEYNWPEYFCTDCDKFLFKVEDYDEICCDYCQAIMGYSEDGGKTSFKDYNVEIMDYFNY</sequence>
<accession>A0A7L7YQN6</accession>
<reference evidence="1" key="1">
    <citation type="submission" date="2020-07" db="EMBL/GenBank/DDBJ databases">
        <title>Diversity of sea star-associated densoviruses and transcribed endogenized viral elements of densovirus origin.</title>
        <authorList>
            <person name="Jackson E.W."/>
            <person name="Hewson I."/>
        </authorList>
    </citation>
    <scope>NUCLEOTIDE SEQUENCE</scope>
</reference>
<evidence type="ECO:0000313" key="1">
    <source>
        <dbReference type="EMBL" id="QOD39562.1"/>
    </source>
</evidence>
<name>A0A7L7YQN6_9VIRU</name>
<organism evidence="1">
    <name type="scientific">uncultured densovirus</name>
    <dbReference type="NCBI Taxonomy" id="748192"/>
    <lineage>
        <taxon>Viruses</taxon>
        <taxon>Monodnaviria</taxon>
        <taxon>Shotokuvirae</taxon>
        <taxon>Cossaviricota</taxon>
        <taxon>Quintoviricetes</taxon>
        <taxon>Piccovirales</taxon>
        <taxon>Parvoviridae</taxon>
        <taxon>Densovirinae</taxon>
        <taxon>environmental samples</taxon>
    </lineage>
</organism>
<gene>
    <name evidence="1" type="primary">NS3</name>
</gene>